<dbReference type="GO" id="GO:0016020">
    <property type="term" value="C:membrane"/>
    <property type="evidence" value="ECO:0007669"/>
    <property type="project" value="UniProtKB-SubCell"/>
</dbReference>
<reference evidence="8" key="1">
    <citation type="submission" date="2021-03" db="EMBL/GenBank/DDBJ databases">
        <title>Comparative genomics and phylogenomic investigation of the class Geoglossomycetes provide insights into ecological specialization and systematics.</title>
        <authorList>
            <person name="Melie T."/>
            <person name="Pirro S."/>
            <person name="Miller A.N."/>
            <person name="Quandt A."/>
        </authorList>
    </citation>
    <scope>NUCLEOTIDE SEQUENCE</scope>
    <source>
        <strain evidence="8">GBOQ0MN5Z8</strain>
    </source>
</reference>
<dbReference type="SUPFAM" id="SSF53474">
    <property type="entry name" value="alpha/beta-Hydrolases"/>
    <property type="match status" value="1"/>
</dbReference>
<dbReference type="Gene3D" id="3.40.50.1820">
    <property type="entry name" value="alpha/beta hydrolase"/>
    <property type="match status" value="1"/>
</dbReference>
<name>A0A9P8I665_9PEZI</name>
<evidence type="ECO:0000256" key="5">
    <source>
        <dbReference type="ARBA" id="ARBA00023128"/>
    </source>
</evidence>
<comment type="caution">
    <text evidence="8">The sequence shown here is derived from an EMBL/GenBank/DDBJ whole genome shotgun (WGS) entry which is preliminary data.</text>
</comment>
<sequence length="524" mass="57179">MFRQSAEAGNGSAAARPTLRSLTFRVENIPRGWTKGQLWGCFRPKDRPRIEIKSLVPAIDNIDGRGEQTATLLFNPPSDEPTSGPGVIDDTISVDSGFIGFTPLYVPTGPVAADVIAVTGLAAHAIGSWSHSRDRMWLRDYLPKDIPNVRVITYGYLSQLQGSMSRNILSNFSNDLTERMLGLQKSTKDRPIIFIGHSLGCLIIKKVVSDINGARDGFYPSRLPVQLAVFMGAPHRGLDTAALETVVGSKPTGDLIRELKAESPTLRELNEKFLRVATEFDILTCFETEPTKTVIEKPDGSWKREGDPAMMVPPESALLYFQREKRVSSQTDHSQIAKLRRSEAGIYHQVISAIRMAAPRKQNSYSPPAVLETLGQTPEEQLALPGQVQEGNAQGYKGNDYRCNFCDSGSHQTRDHVCFTDKPLDIGRSPTSSSSASGSTNPINRSPKSFFSVLASVSGISSINSGFGGGVPTPEGKSARTGEKKTQEPRRGVMLGQAGNAFRLAWFRFTDAMSVWIFGAGLSE</sequence>
<dbReference type="PANTHER" id="PTHR48182">
    <property type="entry name" value="PROTEIN SERAC1"/>
    <property type="match status" value="1"/>
</dbReference>
<proteinExistence type="predicted"/>
<dbReference type="Proteomes" id="UP000698800">
    <property type="component" value="Unassembled WGS sequence"/>
</dbReference>
<evidence type="ECO:0000256" key="3">
    <source>
        <dbReference type="ARBA" id="ARBA00004370"/>
    </source>
</evidence>
<keyword evidence="9" id="KW-1185">Reference proteome</keyword>
<dbReference type="EMBL" id="JAGHQL010000073">
    <property type="protein sequence ID" value="KAH0541634.1"/>
    <property type="molecule type" value="Genomic_DNA"/>
</dbReference>
<evidence type="ECO:0000313" key="8">
    <source>
        <dbReference type="EMBL" id="KAH0541634.1"/>
    </source>
</evidence>
<keyword evidence="6" id="KW-0472">Membrane</keyword>
<accession>A0A9P8I665</accession>
<dbReference type="GO" id="GO:0005783">
    <property type="term" value="C:endoplasmic reticulum"/>
    <property type="evidence" value="ECO:0007669"/>
    <property type="project" value="UniProtKB-SubCell"/>
</dbReference>
<dbReference type="InterPro" id="IPR052374">
    <property type="entry name" value="SERAC1"/>
</dbReference>
<feature type="region of interest" description="Disordered" evidence="7">
    <location>
        <begin position="465"/>
        <end position="491"/>
    </location>
</feature>
<comment type="subcellular location">
    <subcellularLocation>
        <location evidence="2">Endoplasmic reticulum</location>
    </subcellularLocation>
    <subcellularLocation>
        <location evidence="3">Membrane</location>
    </subcellularLocation>
    <subcellularLocation>
        <location evidence="1">Mitochondrion</location>
    </subcellularLocation>
</comment>
<evidence type="ECO:0000256" key="2">
    <source>
        <dbReference type="ARBA" id="ARBA00004240"/>
    </source>
</evidence>
<organism evidence="8 9">
    <name type="scientific">Glutinoglossum americanum</name>
    <dbReference type="NCBI Taxonomy" id="1670608"/>
    <lineage>
        <taxon>Eukaryota</taxon>
        <taxon>Fungi</taxon>
        <taxon>Dikarya</taxon>
        <taxon>Ascomycota</taxon>
        <taxon>Pezizomycotina</taxon>
        <taxon>Geoglossomycetes</taxon>
        <taxon>Geoglossales</taxon>
        <taxon>Geoglossaceae</taxon>
        <taxon>Glutinoglossum</taxon>
    </lineage>
</organism>
<protein>
    <recommendedName>
        <fullName evidence="10">DUF676 domain-containing protein</fullName>
    </recommendedName>
</protein>
<dbReference type="InterPro" id="IPR029058">
    <property type="entry name" value="AB_hydrolase_fold"/>
</dbReference>
<evidence type="ECO:0000313" key="9">
    <source>
        <dbReference type="Proteomes" id="UP000698800"/>
    </source>
</evidence>
<gene>
    <name evidence="8" type="ORF">FGG08_003924</name>
</gene>
<evidence type="ECO:0000256" key="7">
    <source>
        <dbReference type="SAM" id="MobiDB-lite"/>
    </source>
</evidence>
<keyword evidence="4" id="KW-0256">Endoplasmic reticulum</keyword>
<dbReference type="PANTHER" id="PTHR48182:SF2">
    <property type="entry name" value="PROTEIN SERAC1"/>
    <property type="match status" value="1"/>
</dbReference>
<dbReference type="AlphaFoldDB" id="A0A9P8I665"/>
<evidence type="ECO:0000256" key="1">
    <source>
        <dbReference type="ARBA" id="ARBA00004173"/>
    </source>
</evidence>
<feature type="compositionally biased region" description="Basic and acidic residues" evidence="7">
    <location>
        <begin position="477"/>
        <end position="491"/>
    </location>
</feature>
<dbReference type="OrthoDB" id="5086500at2759"/>
<evidence type="ECO:0000256" key="4">
    <source>
        <dbReference type="ARBA" id="ARBA00022824"/>
    </source>
</evidence>
<evidence type="ECO:0000256" key="6">
    <source>
        <dbReference type="ARBA" id="ARBA00023136"/>
    </source>
</evidence>
<evidence type="ECO:0008006" key="10">
    <source>
        <dbReference type="Google" id="ProtNLM"/>
    </source>
</evidence>
<keyword evidence="5" id="KW-0496">Mitochondrion</keyword>
<dbReference type="GO" id="GO:0005739">
    <property type="term" value="C:mitochondrion"/>
    <property type="evidence" value="ECO:0007669"/>
    <property type="project" value="UniProtKB-SubCell"/>
</dbReference>